<evidence type="ECO:0000259" key="8">
    <source>
        <dbReference type="Pfam" id="PF02687"/>
    </source>
</evidence>
<evidence type="ECO:0000256" key="6">
    <source>
        <dbReference type="ARBA" id="ARBA00038076"/>
    </source>
</evidence>
<keyword evidence="10" id="KW-1185">Reference proteome</keyword>
<dbReference type="InterPro" id="IPR003838">
    <property type="entry name" value="ABC3_permease_C"/>
</dbReference>
<dbReference type="InterPro" id="IPR050250">
    <property type="entry name" value="Macrolide_Exporter_MacB"/>
</dbReference>
<comment type="similarity">
    <text evidence="6">Belongs to the ABC-4 integral membrane protein family.</text>
</comment>
<sequence>MKNIFKSYMKAFIKAWVETLGTIVFLMIFTMLIFGMLSTPLQLSLKSTGVKKQTNLWQQQWEGNGYLDDTFVEEYILNNKEIKFNYEGIEFVLPKVDGRWLTSGIEALLDEYAKAIVEESYPNETLPEEEKKQMILEEKISAIQSLIWIYSKNGDEVERTELQVGNEEKTFKVGDIFTPNAKKMISSESSFENRDLKSFVVACILNQLENQSSNKFEYETFIKMSFNMKKSSLSNTQHFTYSVSNAKALTKGVDKKNSDINNLVLQEGRLPSENNEIVISDSYAKNQNKTIGDKVLLGNNWGEEKVGEFTIVGIGLKYSTLTPNGFNSFGDSIKDYGQIFLNDSFFTDEDGEYTFNKLFMGSEFNFNGIGDFKLKFSSEFYISKNEFYDINELFSQTIKVDGSSNDVNIFVPGTNLFRDLKSHSTIDKLTSLYIITWIYVVIGSILFILGFMFVLFVLKKEINNTRKQLGVFKSLGYKTQELTWVFSVKTFLTMIVGIGIGYILSFPFQIDSATKQFNTFVSFDYQTIYSNPLFLFILILIVPILFAGLSYLIIFKFLNEGALSLLTVGPKKSKADYIVLALKIVFFPALIYSFINWMVLKILKSRNKGFNFRMQHAFVSAGKGKFALIMGLFIFSSFLFTLQLRAMPVIKNMIEGGYNIYTKEVNHTYNLSNINPLTQKNGKIVKDFRKSNYDVKFTNINDQEVEKYVRENNKDYEYTNNFSKYMNVIAKARDEAKNTSYWETNKAEISMMLYAAALIAPLDKSVDQNVDYTKIKWPSEIPDSSILKVKPIDMSGLFLNDFGKLACVSPLSLGNSKLGSYTGSCNDVESFKIYLNKLMQNEAEESFNSNYANNISLPTSKHFLTLLSTFMKMESGINSLISVNEILFNGNKEAFQTVLPYYVKNNSDVDIEKASIKLIDTSEKMGGNVRSVVNLDSVSESQMQSLTEENKEYVNAIISYRLSKVLDKEIGDTFKINIGKSIVLPIKVAAINANDTLMQDIYADYWTTMKFINGSDQDESEIPLFNTMISSKVASDGKIDLTDIASSMNSFKYSRDTYAIASEENSPWLADVLAPKVGGIPEGPKNTLLITSPSVITLPILKSVIDQFLGKMTNSMLMYILIDVVLLIILLIVIMNIIITDSINVITIMRSLGYTNGQINWMVMGKYVSGAAISYIFAFIASIGVWKFIQSFVWARFSVLIALPSLPWIPFVSAIILGAILYIGWMAAMLQIKKRPLTLLVS</sequence>
<dbReference type="GO" id="GO:0005886">
    <property type="term" value="C:plasma membrane"/>
    <property type="evidence" value="ECO:0007669"/>
    <property type="project" value="UniProtKB-SubCell"/>
</dbReference>
<keyword evidence="5 7" id="KW-0472">Membrane</keyword>
<feature type="transmembrane region" description="Helical" evidence="7">
    <location>
        <begin position="1167"/>
        <end position="1189"/>
    </location>
</feature>
<dbReference type="KEGG" id="smoo:SMONO_v1c06520"/>
<dbReference type="Proteomes" id="UP000234790">
    <property type="component" value="Chromosome"/>
</dbReference>
<evidence type="ECO:0000256" key="1">
    <source>
        <dbReference type="ARBA" id="ARBA00004651"/>
    </source>
</evidence>
<dbReference type="EMBL" id="CP025543">
    <property type="protein sequence ID" value="AUM62901.1"/>
    <property type="molecule type" value="Genomic_DNA"/>
</dbReference>
<protein>
    <submittedName>
        <fullName evidence="9">ABC transporter permease</fullName>
    </submittedName>
</protein>
<feature type="transmembrane region" description="Helical" evidence="7">
    <location>
        <begin position="533"/>
        <end position="554"/>
    </location>
</feature>
<accession>A0A2K9LVF0</accession>
<dbReference type="PANTHER" id="PTHR30572:SF4">
    <property type="entry name" value="ABC TRANSPORTER PERMEASE YTRF"/>
    <property type="match status" value="1"/>
</dbReference>
<keyword evidence="4 7" id="KW-1133">Transmembrane helix</keyword>
<feature type="transmembrane region" description="Helical" evidence="7">
    <location>
        <begin position="12"/>
        <end position="37"/>
    </location>
</feature>
<evidence type="ECO:0000313" key="10">
    <source>
        <dbReference type="Proteomes" id="UP000234790"/>
    </source>
</evidence>
<gene>
    <name evidence="9" type="ORF">SMONO_v1c06520</name>
</gene>
<dbReference type="GO" id="GO:0022857">
    <property type="term" value="F:transmembrane transporter activity"/>
    <property type="evidence" value="ECO:0007669"/>
    <property type="project" value="TreeGrafter"/>
</dbReference>
<evidence type="ECO:0000313" key="9">
    <source>
        <dbReference type="EMBL" id="AUM62901.1"/>
    </source>
</evidence>
<feature type="transmembrane region" description="Helical" evidence="7">
    <location>
        <begin position="626"/>
        <end position="644"/>
    </location>
</feature>
<dbReference type="AlphaFoldDB" id="A0A2K9LVF0"/>
<evidence type="ECO:0000256" key="7">
    <source>
        <dbReference type="SAM" id="Phobius"/>
    </source>
</evidence>
<reference evidence="9 10" key="1">
    <citation type="submission" date="2017-12" db="EMBL/GenBank/DDBJ databases">
        <title>Complete genome sequence of Spiroplasma monobiae MQ-1 (ATCC 33825).</title>
        <authorList>
            <person name="Tsai Y.-M."/>
            <person name="Lo W.-S."/>
            <person name="Wu P.-S."/>
            <person name="Cho S.-T."/>
            <person name="Kuo C.-H."/>
        </authorList>
    </citation>
    <scope>NUCLEOTIDE SEQUENCE [LARGE SCALE GENOMIC DNA]</scope>
    <source>
        <strain evidence="9 10">MQ-1</strain>
    </source>
</reference>
<evidence type="ECO:0000256" key="4">
    <source>
        <dbReference type="ARBA" id="ARBA00022989"/>
    </source>
</evidence>
<feature type="transmembrane region" description="Helical" evidence="7">
    <location>
        <begin position="575"/>
        <end position="595"/>
    </location>
</feature>
<feature type="transmembrane region" description="Helical" evidence="7">
    <location>
        <begin position="432"/>
        <end position="458"/>
    </location>
</feature>
<keyword evidence="2" id="KW-1003">Cell membrane</keyword>
<feature type="domain" description="ABC3 transporter permease C-terminal" evidence="8">
    <location>
        <begin position="441"/>
        <end position="556"/>
    </location>
</feature>
<evidence type="ECO:0000256" key="2">
    <source>
        <dbReference type="ARBA" id="ARBA00022475"/>
    </source>
</evidence>
<feature type="transmembrane region" description="Helical" evidence="7">
    <location>
        <begin position="1117"/>
        <end position="1146"/>
    </location>
</feature>
<evidence type="ECO:0000256" key="5">
    <source>
        <dbReference type="ARBA" id="ARBA00023136"/>
    </source>
</evidence>
<organism evidence="9 10">
    <name type="scientific">Spiroplasma monobiae MQ-1</name>
    <dbReference type="NCBI Taxonomy" id="1336748"/>
    <lineage>
        <taxon>Bacteria</taxon>
        <taxon>Bacillati</taxon>
        <taxon>Mycoplasmatota</taxon>
        <taxon>Mollicutes</taxon>
        <taxon>Entomoplasmatales</taxon>
        <taxon>Spiroplasmataceae</taxon>
        <taxon>Spiroplasma</taxon>
    </lineage>
</organism>
<name>A0A2K9LVF0_SPISQ</name>
<dbReference type="PANTHER" id="PTHR30572">
    <property type="entry name" value="MEMBRANE COMPONENT OF TRANSPORTER-RELATED"/>
    <property type="match status" value="1"/>
</dbReference>
<dbReference type="RefSeq" id="WP_101780946.1">
    <property type="nucleotide sequence ID" value="NZ_CP025543.1"/>
</dbReference>
<evidence type="ECO:0000256" key="3">
    <source>
        <dbReference type="ARBA" id="ARBA00022692"/>
    </source>
</evidence>
<feature type="domain" description="ABC3 transporter permease C-terminal" evidence="8">
    <location>
        <begin position="1121"/>
        <end position="1233"/>
    </location>
</feature>
<comment type="subcellular location">
    <subcellularLocation>
        <location evidence="1">Cell membrane</location>
        <topology evidence="1">Multi-pass membrane protein</topology>
    </subcellularLocation>
</comment>
<feature type="transmembrane region" description="Helical" evidence="7">
    <location>
        <begin position="1209"/>
        <end position="1230"/>
    </location>
</feature>
<dbReference type="OrthoDB" id="391548at2"/>
<dbReference type="Pfam" id="PF02687">
    <property type="entry name" value="FtsX"/>
    <property type="match status" value="2"/>
</dbReference>
<proteinExistence type="inferred from homology"/>
<keyword evidence="3 7" id="KW-0812">Transmembrane</keyword>